<sequence length="234" mass="25162">MREVDRADHNARQCPSRAPELHDPSALLVPPAAARDDGGGYVRRRRRELAARPLGFDYPSPASSSGSSRSSSRSRSGTSNDELALGETWRTYLANRARRLGGGGGGGRGGATYDVGGSSYPLPGAVITGRSPNQRIALYEAGRIARPTETKVASEVLEVLRVLGCIRKEKGNAEKMREEHDQNGRRKGCAVPGCGEDFSSSTFFPAKANRTRARLRDGLFRATSGDIVPSEYIS</sequence>
<gene>
    <name evidence="2" type="ORF">PUNSTDRAFT_47529</name>
</gene>
<dbReference type="RefSeq" id="XP_007388385.1">
    <property type="nucleotide sequence ID" value="XM_007388323.1"/>
</dbReference>
<dbReference type="KEGG" id="psq:PUNSTDRAFT_47529"/>
<evidence type="ECO:0000256" key="1">
    <source>
        <dbReference type="SAM" id="MobiDB-lite"/>
    </source>
</evidence>
<protein>
    <submittedName>
        <fullName evidence="2">Uncharacterized protein</fullName>
    </submittedName>
</protein>
<proteinExistence type="predicted"/>
<dbReference type="HOGENOM" id="CLU_1185541_0_0_1"/>
<evidence type="ECO:0000313" key="3">
    <source>
        <dbReference type="Proteomes" id="UP000054196"/>
    </source>
</evidence>
<dbReference type="EMBL" id="JH687555">
    <property type="protein sequence ID" value="EIN04242.1"/>
    <property type="molecule type" value="Genomic_DNA"/>
</dbReference>
<evidence type="ECO:0000313" key="2">
    <source>
        <dbReference type="EMBL" id="EIN04242.1"/>
    </source>
</evidence>
<keyword evidence="3" id="KW-1185">Reference proteome</keyword>
<accession>R7S398</accession>
<dbReference type="AlphaFoldDB" id="R7S398"/>
<organism evidence="2 3">
    <name type="scientific">Punctularia strigosozonata (strain HHB-11173)</name>
    <name type="common">White-rot fungus</name>
    <dbReference type="NCBI Taxonomy" id="741275"/>
    <lineage>
        <taxon>Eukaryota</taxon>
        <taxon>Fungi</taxon>
        <taxon>Dikarya</taxon>
        <taxon>Basidiomycota</taxon>
        <taxon>Agaricomycotina</taxon>
        <taxon>Agaricomycetes</taxon>
        <taxon>Corticiales</taxon>
        <taxon>Punctulariaceae</taxon>
        <taxon>Punctularia</taxon>
    </lineage>
</organism>
<feature type="region of interest" description="Disordered" evidence="1">
    <location>
        <begin position="1"/>
        <end position="83"/>
    </location>
</feature>
<reference evidence="3" key="1">
    <citation type="journal article" date="2012" name="Science">
        <title>The Paleozoic origin of enzymatic lignin decomposition reconstructed from 31 fungal genomes.</title>
        <authorList>
            <person name="Floudas D."/>
            <person name="Binder M."/>
            <person name="Riley R."/>
            <person name="Barry K."/>
            <person name="Blanchette R.A."/>
            <person name="Henrissat B."/>
            <person name="Martinez A.T."/>
            <person name="Otillar R."/>
            <person name="Spatafora J.W."/>
            <person name="Yadav J.S."/>
            <person name="Aerts A."/>
            <person name="Benoit I."/>
            <person name="Boyd A."/>
            <person name="Carlson A."/>
            <person name="Copeland A."/>
            <person name="Coutinho P.M."/>
            <person name="de Vries R.P."/>
            <person name="Ferreira P."/>
            <person name="Findley K."/>
            <person name="Foster B."/>
            <person name="Gaskell J."/>
            <person name="Glotzer D."/>
            <person name="Gorecki P."/>
            <person name="Heitman J."/>
            <person name="Hesse C."/>
            <person name="Hori C."/>
            <person name="Igarashi K."/>
            <person name="Jurgens J.A."/>
            <person name="Kallen N."/>
            <person name="Kersten P."/>
            <person name="Kohler A."/>
            <person name="Kuees U."/>
            <person name="Kumar T.K.A."/>
            <person name="Kuo A."/>
            <person name="LaButti K."/>
            <person name="Larrondo L.F."/>
            <person name="Lindquist E."/>
            <person name="Ling A."/>
            <person name="Lombard V."/>
            <person name="Lucas S."/>
            <person name="Lundell T."/>
            <person name="Martin R."/>
            <person name="McLaughlin D.J."/>
            <person name="Morgenstern I."/>
            <person name="Morin E."/>
            <person name="Murat C."/>
            <person name="Nagy L.G."/>
            <person name="Nolan M."/>
            <person name="Ohm R.A."/>
            <person name="Patyshakuliyeva A."/>
            <person name="Rokas A."/>
            <person name="Ruiz-Duenas F.J."/>
            <person name="Sabat G."/>
            <person name="Salamov A."/>
            <person name="Samejima M."/>
            <person name="Schmutz J."/>
            <person name="Slot J.C."/>
            <person name="St John F."/>
            <person name="Stenlid J."/>
            <person name="Sun H."/>
            <person name="Sun S."/>
            <person name="Syed K."/>
            <person name="Tsang A."/>
            <person name="Wiebenga A."/>
            <person name="Young D."/>
            <person name="Pisabarro A."/>
            <person name="Eastwood D.C."/>
            <person name="Martin F."/>
            <person name="Cullen D."/>
            <person name="Grigoriev I.V."/>
            <person name="Hibbett D.S."/>
        </authorList>
    </citation>
    <scope>NUCLEOTIDE SEQUENCE [LARGE SCALE GENOMIC DNA]</scope>
    <source>
        <strain evidence="3">HHB-11173 SS5</strain>
    </source>
</reference>
<feature type="compositionally biased region" description="Low complexity" evidence="1">
    <location>
        <begin position="63"/>
        <end position="77"/>
    </location>
</feature>
<dbReference type="Proteomes" id="UP000054196">
    <property type="component" value="Unassembled WGS sequence"/>
</dbReference>
<feature type="compositionally biased region" description="Basic and acidic residues" evidence="1">
    <location>
        <begin position="1"/>
        <end position="11"/>
    </location>
</feature>
<name>R7S398_PUNST</name>
<dbReference type="GeneID" id="18882893"/>